<proteinExistence type="predicted"/>
<accession>A0ABU9E6D2</accession>
<keyword evidence="2" id="KW-1185">Reference proteome</keyword>
<organism evidence="1 2">
    <name type="scientific">Gaopeijia maritima</name>
    <dbReference type="NCBI Taxonomy" id="3119007"/>
    <lineage>
        <taxon>Bacteria</taxon>
        <taxon>Pseudomonadati</taxon>
        <taxon>Gemmatimonadota</taxon>
        <taxon>Longimicrobiia</taxon>
        <taxon>Gaopeijiales</taxon>
        <taxon>Gaopeijiaceae</taxon>
        <taxon>Gaopeijia</taxon>
    </lineage>
</organism>
<evidence type="ECO:0000313" key="2">
    <source>
        <dbReference type="Proteomes" id="UP001484239"/>
    </source>
</evidence>
<evidence type="ECO:0000313" key="1">
    <source>
        <dbReference type="EMBL" id="MEK9500310.1"/>
    </source>
</evidence>
<name>A0ABU9E6D2_9BACT</name>
<gene>
    <name evidence="1" type="ORF">WI372_04920</name>
</gene>
<sequence>MDRTRRRLIEVVDAANLGLQCATQSFGVQTDGRESVVVSDAAGHAQVRLHDYADQGWPELTLPLPPNAEFLQASTGLLTRVVLFRSRSGVLEVARALQQRGLRLIERNGAFRAELDARAMVRIQPWRSRSLSSAHATLIRIRQRRTAEEFERGIRRRAARA</sequence>
<dbReference type="EMBL" id="JBBHLI010000002">
    <property type="protein sequence ID" value="MEK9500310.1"/>
    <property type="molecule type" value="Genomic_DNA"/>
</dbReference>
<reference evidence="1 2" key="1">
    <citation type="submission" date="2024-02" db="EMBL/GenBank/DDBJ databases">
        <title>A novel Gemmatimonadota bacterium.</title>
        <authorList>
            <person name="Du Z.-J."/>
            <person name="Ye Y.-Q."/>
        </authorList>
    </citation>
    <scope>NUCLEOTIDE SEQUENCE [LARGE SCALE GENOMIC DNA]</scope>
    <source>
        <strain evidence="1 2">DH-20</strain>
    </source>
</reference>
<dbReference type="Proteomes" id="UP001484239">
    <property type="component" value="Unassembled WGS sequence"/>
</dbReference>
<dbReference type="RefSeq" id="WP_405284878.1">
    <property type="nucleotide sequence ID" value="NZ_CP144380.1"/>
</dbReference>
<comment type="caution">
    <text evidence="1">The sequence shown here is derived from an EMBL/GenBank/DDBJ whole genome shotgun (WGS) entry which is preliminary data.</text>
</comment>
<protein>
    <submittedName>
        <fullName evidence="1">Uncharacterized protein</fullName>
    </submittedName>
</protein>